<feature type="domain" description="Acyl-CoA oxidase/dehydrogenase middle" evidence="7">
    <location>
        <begin position="127"/>
        <end position="221"/>
    </location>
</feature>
<dbReference type="Pfam" id="PF02770">
    <property type="entry name" value="Acyl-CoA_dh_M"/>
    <property type="match status" value="1"/>
</dbReference>
<evidence type="ECO:0000259" key="8">
    <source>
        <dbReference type="Pfam" id="PF02771"/>
    </source>
</evidence>
<dbReference type="Pfam" id="PF00441">
    <property type="entry name" value="Acyl-CoA_dh_1"/>
    <property type="match status" value="1"/>
</dbReference>
<evidence type="ECO:0000256" key="1">
    <source>
        <dbReference type="ARBA" id="ARBA00001974"/>
    </source>
</evidence>
<dbReference type="GO" id="GO:0016627">
    <property type="term" value="F:oxidoreductase activity, acting on the CH-CH group of donors"/>
    <property type="evidence" value="ECO:0007669"/>
    <property type="project" value="InterPro"/>
</dbReference>
<organism evidence="9 10">
    <name type="scientific">Xenophilus arseniciresistens</name>
    <dbReference type="NCBI Taxonomy" id="1283306"/>
    <lineage>
        <taxon>Bacteria</taxon>
        <taxon>Pseudomonadati</taxon>
        <taxon>Pseudomonadota</taxon>
        <taxon>Betaproteobacteria</taxon>
        <taxon>Burkholderiales</taxon>
        <taxon>Comamonadaceae</taxon>
        <taxon>Xenophilus</taxon>
    </lineage>
</organism>
<evidence type="ECO:0000313" key="9">
    <source>
        <dbReference type="EMBL" id="MDA7416940.1"/>
    </source>
</evidence>
<dbReference type="InterPro" id="IPR009075">
    <property type="entry name" value="AcylCo_DH/oxidase_C"/>
</dbReference>
<keyword evidence="10" id="KW-1185">Reference proteome</keyword>
<feature type="domain" description="Acyl-CoA dehydrogenase/oxidase N-terminal" evidence="8">
    <location>
        <begin position="9"/>
        <end position="123"/>
    </location>
</feature>
<reference evidence="9" key="1">
    <citation type="submission" date="2023-01" db="EMBL/GenBank/DDBJ databases">
        <title>Xenophilus mangrovi sp. nov., isolated from soil of Mangrove nature reserve.</title>
        <authorList>
            <person name="Xu S."/>
            <person name="Liu Z."/>
            <person name="Xu Y."/>
        </authorList>
    </citation>
    <scope>NUCLEOTIDE SEQUENCE</scope>
    <source>
        <strain evidence="9">YW8</strain>
    </source>
</reference>
<dbReference type="Gene3D" id="1.20.140.10">
    <property type="entry name" value="Butyryl-CoA Dehydrogenase, subunit A, domain 3"/>
    <property type="match status" value="1"/>
</dbReference>
<keyword evidence="5" id="KW-0560">Oxidoreductase</keyword>
<dbReference type="InterPro" id="IPR037069">
    <property type="entry name" value="AcylCoA_DH/ox_N_sf"/>
</dbReference>
<dbReference type="SUPFAM" id="SSF47203">
    <property type="entry name" value="Acyl-CoA dehydrogenase C-terminal domain-like"/>
    <property type="match status" value="1"/>
</dbReference>
<evidence type="ECO:0000259" key="6">
    <source>
        <dbReference type="Pfam" id="PF00441"/>
    </source>
</evidence>
<dbReference type="Pfam" id="PF02771">
    <property type="entry name" value="Acyl-CoA_dh_N"/>
    <property type="match status" value="1"/>
</dbReference>
<proteinExistence type="inferred from homology"/>
<protein>
    <submittedName>
        <fullName evidence="9">Acyl-CoA dehydrogenase family protein</fullName>
    </submittedName>
</protein>
<sequence>MNLDLDARDRAFRAEVRAFLAEQLSDEMRAGQRATTGLYPEPEVSGPWQQALQQRGWLVPLWPREWGGTGWTALQRFIFETECALAGAPLVHPMGTRLVGPVLLRYGTPAQKDFYLPRILSGQDYWCQGFSEPNAGSDLASLQLRARADGDDYVLDGTKIWTTHAHHANRMFALVRTRSEGKPQAGISFLLVDMKLPGITVRPIATIGGDHDLNEVHFDGVRVPQSERVGEENAGWECAKYLLEFERGAGIFSPRLRAQLKRVAAALPPEPGDALVQRLGEVAADVDAFEWLELRTFGALAPGERPGPMASVLKLRASRLKQLIGELGVQALGPRALRWRSAPGDDDLAALLVPEYCNSRATTIFGGASEIQLGLIARQLMQGSA</sequence>
<dbReference type="Proteomes" id="UP001212602">
    <property type="component" value="Unassembled WGS sequence"/>
</dbReference>
<comment type="cofactor">
    <cofactor evidence="1">
        <name>FAD</name>
        <dbReference type="ChEBI" id="CHEBI:57692"/>
    </cofactor>
</comment>
<dbReference type="AlphaFoldDB" id="A0AAE3N6P6"/>
<dbReference type="InterPro" id="IPR009100">
    <property type="entry name" value="AcylCoA_DH/oxidase_NM_dom_sf"/>
</dbReference>
<evidence type="ECO:0000256" key="5">
    <source>
        <dbReference type="ARBA" id="ARBA00023002"/>
    </source>
</evidence>
<dbReference type="InterPro" id="IPR036250">
    <property type="entry name" value="AcylCo_DH-like_C"/>
</dbReference>
<dbReference type="SUPFAM" id="SSF56645">
    <property type="entry name" value="Acyl-CoA dehydrogenase NM domain-like"/>
    <property type="match status" value="1"/>
</dbReference>
<keyword evidence="3" id="KW-0285">Flavoprotein</keyword>
<evidence type="ECO:0000313" key="10">
    <source>
        <dbReference type="Proteomes" id="UP001212602"/>
    </source>
</evidence>
<dbReference type="GO" id="GO:0005886">
    <property type="term" value="C:plasma membrane"/>
    <property type="evidence" value="ECO:0007669"/>
    <property type="project" value="TreeGrafter"/>
</dbReference>
<keyword evidence="4" id="KW-0274">FAD</keyword>
<accession>A0AAE3N6P6</accession>
<dbReference type="InterPro" id="IPR006091">
    <property type="entry name" value="Acyl-CoA_Oxase/DH_mid-dom"/>
</dbReference>
<evidence type="ECO:0000256" key="3">
    <source>
        <dbReference type="ARBA" id="ARBA00022630"/>
    </source>
</evidence>
<dbReference type="RefSeq" id="WP_271428161.1">
    <property type="nucleotide sequence ID" value="NZ_JAQIPB010000003.1"/>
</dbReference>
<comment type="caution">
    <text evidence="9">The sequence shown here is derived from an EMBL/GenBank/DDBJ whole genome shotgun (WGS) entry which is preliminary data.</text>
</comment>
<dbReference type="Gene3D" id="2.40.110.10">
    <property type="entry name" value="Butyryl-CoA Dehydrogenase, subunit A, domain 2"/>
    <property type="match status" value="1"/>
</dbReference>
<dbReference type="Gene3D" id="1.10.540.10">
    <property type="entry name" value="Acyl-CoA dehydrogenase/oxidase, N-terminal domain"/>
    <property type="match status" value="1"/>
</dbReference>
<comment type="similarity">
    <text evidence="2">Belongs to the acyl-CoA dehydrogenase family.</text>
</comment>
<dbReference type="PANTHER" id="PTHR43292">
    <property type="entry name" value="ACYL-COA DEHYDROGENASE"/>
    <property type="match status" value="1"/>
</dbReference>
<dbReference type="InterPro" id="IPR046373">
    <property type="entry name" value="Acyl-CoA_Oxase/DH_mid-dom_sf"/>
</dbReference>
<dbReference type="InterPro" id="IPR052161">
    <property type="entry name" value="Mycobact_Acyl-CoA_DH"/>
</dbReference>
<feature type="domain" description="Acyl-CoA dehydrogenase/oxidase C-terminal" evidence="6">
    <location>
        <begin position="274"/>
        <end position="380"/>
    </location>
</feature>
<name>A0AAE3N6P6_9BURK</name>
<dbReference type="GO" id="GO:0050660">
    <property type="term" value="F:flavin adenine dinucleotide binding"/>
    <property type="evidence" value="ECO:0007669"/>
    <property type="project" value="InterPro"/>
</dbReference>
<gene>
    <name evidence="9" type="ORF">PGB34_11240</name>
</gene>
<dbReference type="InterPro" id="IPR013786">
    <property type="entry name" value="AcylCoA_DH/ox_N"/>
</dbReference>
<evidence type="ECO:0000259" key="7">
    <source>
        <dbReference type="Pfam" id="PF02770"/>
    </source>
</evidence>
<dbReference type="PANTHER" id="PTHR43292:SF3">
    <property type="entry name" value="ACYL-COA DEHYDROGENASE FADE29"/>
    <property type="match status" value="1"/>
</dbReference>
<evidence type="ECO:0000256" key="4">
    <source>
        <dbReference type="ARBA" id="ARBA00022827"/>
    </source>
</evidence>
<dbReference type="EMBL" id="JAQIPB010000003">
    <property type="protein sequence ID" value="MDA7416940.1"/>
    <property type="molecule type" value="Genomic_DNA"/>
</dbReference>
<evidence type="ECO:0000256" key="2">
    <source>
        <dbReference type="ARBA" id="ARBA00009347"/>
    </source>
</evidence>